<sequence>MRKSNIVIAFFVGLTMLSGCSALNNMVKLAATQQVDVVPNPLELHGDSVKVDMSVVLPAKMLPQKYVYNLTTYYKSGENDVEVGTMVFDATDFPDSKTTTSRKSDTYSFLYNPAASQGVLEVKGVAADQNGKTKEAPRMEVAKGIITTSQLVEDEFYSAYAFSGYNDQEELVPTNVDFFFDQGSSVLRSSETRSEKGKEFAAFIADKNVTKTVTITGTHSPEGTETINSGLSEARAKAIEKYYRSQMRKYDYKDMADSINFILKPVVEDWTAFKDALSAYEGVSDAQKSEILKVVNGAGVFEDKEKALQKLDSYKAIFKDIYPGLRAAKTEVLTVKDKKTNAEIAVLAKQVSEGTASADTLSSAELLFAGTLTPSLTEKEAIYKAATKKDGSWESHNNLGAVYLEMAAAAEGAERTSNVEMAITQLEIAANKNNTAEVLANMATAYALQGDKAQAYDAVVAGLEKSPSSDHASGMNAVKGSLEIKNGEYDAAFESLKTAKESTSVAFNRGLALLLNKDYENAVTGFGNAAEQDAEFAKAYYASAVASARLKNDADMLASLKTAIEKDPELKEKALNDLEFSNYAAQVAEALN</sequence>
<reference evidence="3 4" key="1">
    <citation type="submission" date="2017-04" db="EMBL/GenBank/DDBJ databases">
        <authorList>
            <person name="Afonso C.L."/>
            <person name="Miller P.J."/>
            <person name="Scott M.A."/>
            <person name="Spackman E."/>
            <person name="Goraichik I."/>
            <person name="Dimitrov K.M."/>
            <person name="Suarez D.L."/>
            <person name="Swayne D.E."/>
        </authorList>
    </citation>
    <scope>NUCLEOTIDE SEQUENCE [LARGE SCALE GENOMIC DNA]</scope>
    <source>
        <strain evidence="3 4">DSM 26133</strain>
    </source>
</reference>
<dbReference type="SUPFAM" id="SSF103088">
    <property type="entry name" value="OmpA-like"/>
    <property type="match status" value="1"/>
</dbReference>
<accession>A0A1W2GNH5</accession>
<dbReference type="AlphaFoldDB" id="A0A1W2GNH5"/>
<evidence type="ECO:0000313" key="3">
    <source>
        <dbReference type="EMBL" id="SMD37816.1"/>
    </source>
</evidence>
<feature type="chain" id="PRO_5012416100" evidence="1">
    <location>
        <begin position="23"/>
        <end position="592"/>
    </location>
</feature>
<dbReference type="Gene3D" id="1.25.40.10">
    <property type="entry name" value="Tetratricopeptide repeat domain"/>
    <property type="match status" value="2"/>
</dbReference>
<protein>
    <submittedName>
        <fullName evidence="3">OmpA family protein</fullName>
    </submittedName>
</protein>
<evidence type="ECO:0000259" key="2">
    <source>
        <dbReference type="Pfam" id="PF00691"/>
    </source>
</evidence>
<feature type="domain" description="OmpA-like" evidence="2">
    <location>
        <begin position="179"/>
        <end position="243"/>
    </location>
</feature>
<feature type="signal peptide" evidence="1">
    <location>
        <begin position="1"/>
        <end position="22"/>
    </location>
</feature>
<dbReference type="STRING" id="692418.SAMN04488029_3471"/>
<dbReference type="InterPro" id="IPR006665">
    <property type="entry name" value="OmpA-like"/>
</dbReference>
<dbReference type="Proteomes" id="UP000192472">
    <property type="component" value="Unassembled WGS sequence"/>
</dbReference>
<organism evidence="3 4">
    <name type="scientific">Reichenbachiella faecimaris</name>
    <dbReference type="NCBI Taxonomy" id="692418"/>
    <lineage>
        <taxon>Bacteria</taxon>
        <taxon>Pseudomonadati</taxon>
        <taxon>Bacteroidota</taxon>
        <taxon>Cytophagia</taxon>
        <taxon>Cytophagales</taxon>
        <taxon>Reichenbachiellaceae</taxon>
        <taxon>Reichenbachiella</taxon>
    </lineage>
</organism>
<proteinExistence type="predicted"/>
<dbReference type="InterPro" id="IPR019734">
    <property type="entry name" value="TPR_rpt"/>
</dbReference>
<dbReference type="SMART" id="SM00028">
    <property type="entry name" value="TPR"/>
    <property type="match status" value="3"/>
</dbReference>
<keyword evidence="4" id="KW-1185">Reference proteome</keyword>
<keyword evidence="1" id="KW-0732">Signal</keyword>
<evidence type="ECO:0000256" key="1">
    <source>
        <dbReference type="SAM" id="SignalP"/>
    </source>
</evidence>
<dbReference type="Gene3D" id="3.30.1330.60">
    <property type="entry name" value="OmpA-like domain"/>
    <property type="match status" value="1"/>
</dbReference>
<dbReference type="EMBL" id="FWYF01000004">
    <property type="protein sequence ID" value="SMD37816.1"/>
    <property type="molecule type" value="Genomic_DNA"/>
</dbReference>
<dbReference type="RefSeq" id="WP_084374114.1">
    <property type="nucleotide sequence ID" value="NZ_FWYF01000004.1"/>
</dbReference>
<dbReference type="InterPro" id="IPR036737">
    <property type="entry name" value="OmpA-like_sf"/>
</dbReference>
<dbReference type="InterPro" id="IPR011990">
    <property type="entry name" value="TPR-like_helical_dom_sf"/>
</dbReference>
<gene>
    <name evidence="3" type="ORF">SAMN04488029_3471</name>
</gene>
<name>A0A1W2GNH5_REIFA</name>
<dbReference type="OrthoDB" id="1489296at2"/>
<dbReference type="Pfam" id="PF00691">
    <property type="entry name" value="OmpA"/>
    <property type="match status" value="1"/>
</dbReference>
<dbReference type="SUPFAM" id="SSF48452">
    <property type="entry name" value="TPR-like"/>
    <property type="match status" value="1"/>
</dbReference>
<dbReference type="PROSITE" id="PS51257">
    <property type="entry name" value="PROKAR_LIPOPROTEIN"/>
    <property type="match status" value="1"/>
</dbReference>
<evidence type="ECO:0000313" key="4">
    <source>
        <dbReference type="Proteomes" id="UP000192472"/>
    </source>
</evidence>